<feature type="compositionally biased region" description="Acidic residues" evidence="1">
    <location>
        <begin position="47"/>
        <end position="60"/>
    </location>
</feature>
<gene>
    <name evidence="3" type="primary">LOC108628675</name>
</gene>
<evidence type="ECO:0000313" key="3">
    <source>
        <dbReference type="RefSeq" id="XP_017886242.1"/>
    </source>
</evidence>
<dbReference type="AlphaFoldDB" id="A0AAJ7J6S4"/>
<feature type="region of interest" description="Disordered" evidence="1">
    <location>
        <begin position="542"/>
        <end position="562"/>
    </location>
</feature>
<feature type="compositionally biased region" description="Basic and acidic residues" evidence="1">
    <location>
        <begin position="315"/>
        <end position="327"/>
    </location>
</feature>
<feature type="compositionally biased region" description="Basic and acidic residues" evidence="1">
    <location>
        <begin position="32"/>
        <end position="46"/>
    </location>
</feature>
<organism evidence="2 3">
    <name type="scientific">Ceratina calcarata</name>
    <dbReference type="NCBI Taxonomy" id="156304"/>
    <lineage>
        <taxon>Eukaryota</taxon>
        <taxon>Metazoa</taxon>
        <taxon>Ecdysozoa</taxon>
        <taxon>Arthropoda</taxon>
        <taxon>Hexapoda</taxon>
        <taxon>Insecta</taxon>
        <taxon>Pterygota</taxon>
        <taxon>Neoptera</taxon>
        <taxon>Endopterygota</taxon>
        <taxon>Hymenoptera</taxon>
        <taxon>Apocrita</taxon>
        <taxon>Aculeata</taxon>
        <taxon>Apoidea</taxon>
        <taxon>Anthophila</taxon>
        <taxon>Apidae</taxon>
        <taxon>Ceratina</taxon>
        <taxon>Zadontomerus</taxon>
    </lineage>
</organism>
<feature type="compositionally biased region" description="Basic and acidic residues" evidence="1">
    <location>
        <begin position="235"/>
        <end position="256"/>
    </location>
</feature>
<sequence length="896" mass="105083">MCDSSKKMKNSSVKDNNGKHKQVESTGLLKSTNEDVQRAIEGLKEIPDEELQEFLDDEDFMQGLDVVDAWEGEEEKSKNEIDSKSSNRDQEHKRPSRERHRRERKGSHSRERSKREERKYEEIRRDPLKSTKDIERDKIRTKRDNESKLLAEKEKAIKHLLDSDNVVPPGTETEAIQSIAERQNMEQQAQMHTRYKIRVRKSLDRPRGSPVRRRSPDRVRLNSPRRKSPLLLTPERGRSPFTERHRSPGRFSPEKRRSPRFNARRSPFGFSPDRRRSPMRRPSWERRTSSDRRWSSERHRRRANVHERNRRSRSRERQRSRSRSMERLRRKSSRSPIRRYSPRRRSRTRSRSVERRRKRSPFINELTRQLRSEAIAQHANTTGYSVDNIAPLMNNVYKEAEPRPLMQSMPYIHQTGLPPPPMPPSVVPPPAPAPFINFENVPPTMNFDPVPMSHPLPQTEYVSGPVMYNQGNQPGHRQPLLQTPDPTSPQQHEQPPSTVVDHVQPYPATSRQSPIQSFDFSIKKDSIGAGSSGYRERSRYADSYNGYHGSREERLKTPEPPVISDTKQFEKTSLSSLLEASVSAKDSTNLPVLYPGFKPEILRHCSHALRELPLEDPRLKMKGRFFYEPRLQNVKIEQDLFASNSILLQKNTSKVLWEEEEENTTPFVKLNVQTHQKICQTDETETSTKLVQATVTMEDFEMQVYPQDLQQAAKEEKRPIMDRLDWNVRETVDYSSKFRQVEDLRYSLNSSQKRNWNRNTSPHRRNDEREHRLESADRGSRSIDSPIRSRDSYSGHKESREHYRDRYSPGYRHSLDERDDFHDSRSEHSRGESPMMLDTSAEELELEHTFQRGGTEWHSRGKMSRGRSSPLVKPHVYRGKHSGGRPYRGRGFRGKF</sequence>
<dbReference type="Proteomes" id="UP000694925">
    <property type="component" value="Unplaced"/>
</dbReference>
<feature type="compositionally biased region" description="Basic residues" evidence="1">
    <location>
        <begin position="298"/>
        <end position="314"/>
    </location>
</feature>
<feature type="compositionally biased region" description="Polar residues" evidence="1">
    <location>
        <begin position="751"/>
        <end position="760"/>
    </location>
</feature>
<proteinExistence type="predicted"/>
<feature type="compositionally biased region" description="Polar residues" evidence="1">
    <location>
        <begin position="469"/>
        <end position="497"/>
    </location>
</feature>
<name>A0AAJ7J6S4_9HYME</name>
<feature type="region of interest" description="Disordered" evidence="1">
    <location>
        <begin position="181"/>
        <end position="364"/>
    </location>
</feature>
<dbReference type="RefSeq" id="XP_017886242.1">
    <property type="nucleotide sequence ID" value="XM_018030753.2"/>
</dbReference>
<reference evidence="3" key="1">
    <citation type="submission" date="2025-08" db="UniProtKB">
        <authorList>
            <consortium name="RefSeq"/>
        </authorList>
    </citation>
    <scope>IDENTIFICATION</scope>
    <source>
        <tissue evidence="3">Whole body</tissue>
    </source>
</reference>
<feature type="compositionally biased region" description="Basic residues" evidence="1">
    <location>
        <begin position="328"/>
        <end position="360"/>
    </location>
</feature>
<feature type="region of interest" description="Disordered" evidence="1">
    <location>
        <begin position="850"/>
        <end position="896"/>
    </location>
</feature>
<feature type="region of interest" description="Disordered" evidence="1">
    <location>
        <begin position="456"/>
        <end position="519"/>
    </location>
</feature>
<feature type="compositionally biased region" description="Basic and acidic residues" evidence="1">
    <location>
        <begin position="850"/>
        <end position="859"/>
    </location>
</feature>
<feature type="compositionally biased region" description="Basic and acidic residues" evidence="1">
    <location>
        <begin position="75"/>
        <end position="93"/>
    </location>
</feature>
<feature type="compositionally biased region" description="Basic and acidic residues" evidence="1">
    <location>
        <begin position="764"/>
        <end position="831"/>
    </location>
</feature>
<feature type="compositionally biased region" description="Basic residues" evidence="1">
    <location>
        <begin position="875"/>
        <end position="896"/>
    </location>
</feature>
<feature type="region of interest" description="Disordered" evidence="1">
    <location>
        <begin position="1"/>
        <end position="150"/>
    </location>
</feature>
<protein>
    <submittedName>
        <fullName evidence="3">Cyclin-dependent kinase 12-like isoform X1</fullName>
    </submittedName>
</protein>
<feature type="compositionally biased region" description="Basic and acidic residues" evidence="1">
    <location>
        <begin position="106"/>
        <end position="150"/>
    </location>
</feature>
<dbReference type="GeneID" id="108628675"/>
<feature type="compositionally biased region" description="Basic residues" evidence="1">
    <location>
        <begin position="94"/>
        <end position="105"/>
    </location>
</feature>
<feature type="region of interest" description="Disordered" evidence="1">
    <location>
        <begin position="751"/>
        <end position="836"/>
    </location>
</feature>
<accession>A0AAJ7J6S4</accession>
<keyword evidence="2" id="KW-1185">Reference proteome</keyword>
<evidence type="ECO:0000256" key="1">
    <source>
        <dbReference type="SAM" id="MobiDB-lite"/>
    </source>
</evidence>
<evidence type="ECO:0000313" key="2">
    <source>
        <dbReference type="Proteomes" id="UP000694925"/>
    </source>
</evidence>
<feature type="compositionally biased region" description="Polar residues" evidence="1">
    <location>
        <begin position="507"/>
        <end position="519"/>
    </location>
</feature>
<feature type="compositionally biased region" description="Basic and acidic residues" evidence="1">
    <location>
        <begin position="272"/>
        <end position="297"/>
    </location>
</feature>
<dbReference type="KEGG" id="ccal:108628675"/>